<protein>
    <submittedName>
        <fullName evidence="3">CFTR inhibitory factor Cif</fullName>
    </submittedName>
</protein>
<dbReference type="EMBL" id="BAAAZA010000073">
    <property type="protein sequence ID" value="GAA3908064.1"/>
    <property type="molecule type" value="Genomic_DNA"/>
</dbReference>
<keyword evidence="1" id="KW-0378">Hydrolase</keyword>
<dbReference type="Proteomes" id="UP001501563">
    <property type="component" value="Unassembled WGS sequence"/>
</dbReference>
<dbReference type="InterPro" id="IPR029058">
    <property type="entry name" value="AB_hydrolase_fold"/>
</dbReference>
<dbReference type="Pfam" id="PF00561">
    <property type="entry name" value="Abhydrolase_1"/>
    <property type="match status" value="1"/>
</dbReference>
<name>A0ABP7LW41_9ACTN</name>
<evidence type="ECO:0000313" key="4">
    <source>
        <dbReference type="Proteomes" id="UP001501563"/>
    </source>
</evidence>
<reference evidence="4" key="1">
    <citation type="journal article" date="2019" name="Int. J. Syst. Evol. Microbiol.">
        <title>The Global Catalogue of Microorganisms (GCM) 10K type strain sequencing project: providing services to taxonomists for standard genome sequencing and annotation.</title>
        <authorList>
            <consortium name="The Broad Institute Genomics Platform"/>
            <consortium name="The Broad Institute Genome Sequencing Center for Infectious Disease"/>
            <person name="Wu L."/>
            <person name="Ma J."/>
        </authorList>
    </citation>
    <scope>NUCLEOTIDE SEQUENCE [LARGE SCALE GENOMIC DNA]</scope>
    <source>
        <strain evidence="4">JCM 16578</strain>
    </source>
</reference>
<evidence type="ECO:0000313" key="3">
    <source>
        <dbReference type="EMBL" id="GAA3908064.1"/>
    </source>
</evidence>
<organism evidence="3 4">
    <name type="scientific">Streptomyces lannensis</name>
    <dbReference type="NCBI Taxonomy" id="766498"/>
    <lineage>
        <taxon>Bacteria</taxon>
        <taxon>Bacillati</taxon>
        <taxon>Actinomycetota</taxon>
        <taxon>Actinomycetes</taxon>
        <taxon>Kitasatosporales</taxon>
        <taxon>Streptomycetaceae</taxon>
        <taxon>Streptomyces</taxon>
    </lineage>
</organism>
<dbReference type="InterPro" id="IPR000073">
    <property type="entry name" value="AB_hydrolase_1"/>
</dbReference>
<evidence type="ECO:0000259" key="2">
    <source>
        <dbReference type="Pfam" id="PF00561"/>
    </source>
</evidence>
<keyword evidence="4" id="KW-1185">Reference proteome</keyword>
<gene>
    <name evidence="3" type="primary">cif_2</name>
    <name evidence="3" type="ORF">GCM10022207_92010</name>
</gene>
<dbReference type="InterPro" id="IPR000639">
    <property type="entry name" value="Epox_hydrolase-like"/>
</dbReference>
<evidence type="ECO:0000256" key="1">
    <source>
        <dbReference type="ARBA" id="ARBA00022801"/>
    </source>
</evidence>
<dbReference type="Gene3D" id="3.40.50.1820">
    <property type="entry name" value="alpha/beta hydrolase"/>
    <property type="match status" value="1"/>
</dbReference>
<dbReference type="SUPFAM" id="SSF53474">
    <property type="entry name" value="alpha/beta-Hydrolases"/>
    <property type="match status" value="1"/>
</dbReference>
<sequence length="341" mass="37784">MGTGIGKTNRLIAFIAALAALLLVSATLSSGAWGESREYRSTAAQSPSPYPQAQPPAGFRSKYAEVNGFRMHYVRGGKGPPVVMIHGFPQSWTEWRQQMVPLSKTHTVIAVDLRGTGNSQVTKSGYDTAQLARDVHQLLKQLGLNKGVQVVAHDLGVFVAYGYAAQWPSEVRSMAVMEAPIPDDSVFSFPVLNADPNKPAAWHFGLFQLPLAEHLIAGHERVLVEDMITEYLAGNKSPFTASDYDFYAHYLKEPGRTTAWMSVYRQIRTDVQQNKEFLAQGKLKMPILAVGGEDSFGRMVPDQWRNYAVTVQGRVLKNSGHFVTEEKPREVTAMLQSFLQK</sequence>
<comment type="caution">
    <text evidence="3">The sequence shown here is derived from an EMBL/GenBank/DDBJ whole genome shotgun (WGS) entry which is preliminary data.</text>
</comment>
<accession>A0ABP7LW41</accession>
<feature type="domain" description="AB hydrolase-1" evidence="2">
    <location>
        <begin position="80"/>
        <end position="328"/>
    </location>
</feature>
<dbReference type="PANTHER" id="PTHR43329">
    <property type="entry name" value="EPOXIDE HYDROLASE"/>
    <property type="match status" value="1"/>
</dbReference>
<dbReference type="RefSeq" id="WP_345554630.1">
    <property type="nucleotide sequence ID" value="NZ_BAAAZA010000073.1"/>
</dbReference>
<proteinExistence type="predicted"/>
<dbReference type="PRINTS" id="PR00412">
    <property type="entry name" value="EPOXHYDRLASE"/>
</dbReference>